<dbReference type="PANTHER" id="PTHR45712:SF22">
    <property type="entry name" value="INSULIN-LIKE GROWTH FACTOR-BINDING PROTEIN COMPLEX ACID LABILE SUBUNIT"/>
    <property type="match status" value="1"/>
</dbReference>
<dbReference type="Gene3D" id="3.80.10.10">
    <property type="entry name" value="Ribonuclease Inhibitor"/>
    <property type="match status" value="4"/>
</dbReference>
<evidence type="ECO:0000313" key="3">
    <source>
        <dbReference type="EnsemblMetazoa" id="AMIN010456-PA"/>
    </source>
</evidence>
<dbReference type="InterPro" id="IPR001611">
    <property type="entry name" value="Leu-rich_rpt"/>
</dbReference>
<dbReference type="PANTHER" id="PTHR45712">
    <property type="entry name" value="AGAP008170-PA"/>
    <property type="match status" value="1"/>
</dbReference>
<accession>A0A182WJA2</accession>
<name>A0A182WJA2_9DIPT</name>
<proteinExistence type="predicted"/>
<dbReference type="InterPro" id="IPR050333">
    <property type="entry name" value="SLRP"/>
</dbReference>
<evidence type="ECO:0000256" key="2">
    <source>
        <dbReference type="ARBA" id="ARBA00022737"/>
    </source>
</evidence>
<dbReference type="AlphaFoldDB" id="A0A182WJA2"/>
<dbReference type="PROSITE" id="PS51450">
    <property type="entry name" value="LRR"/>
    <property type="match status" value="1"/>
</dbReference>
<organism evidence="3 4">
    <name type="scientific">Anopheles minimus</name>
    <dbReference type="NCBI Taxonomy" id="112268"/>
    <lineage>
        <taxon>Eukaryota</taxon>
        <taxon>Metazoa</taxon>
        <taxon>Ecdysozoa</taxon>
        <taxon>Arthropoda</taxon>
        <taxon>Hexapoda</taxon>
        <taxon>Insecta</taxon>
        <taxon>Pterygota</taxon>
        <taxon>Neoptera</taxon>
        <taxon>Endopterygota</taxon>
        <taxon>Diptera</taxon>
        <taxon>Nematocera</taxon>
        <taxon>Culicoidea</taxon>
        <taxon>Culicidae</taxon>
        <taxon>Anophelinae</taxon>
        <taxon>Anopheles</taxon>
    </lineage>
</organism>
<keyword evidence="4" id="KW-1185">Reference proteome</keyword>
<reference evidence="4" key="1">
    <citation type="submission" date="2013-03" db="EMBL/GenBank/DDBJ databases">
        <title>The Genome Sequence of Anopheles minimus MINIMUS1.</title>
        <authorList>
            <consortium name="The Broad Institute Genomics Platform"/>
            <person name="Neafsey D.E."/>
            <person name="Walton C."/>
            <person name="Walker B."/>
            <person name="Young S.K."/>
            <person name="Zeng Q."/>
            <person name="Gargeya S."/>
            <person name="Fitzgerald M."/>
            <person name="Haas B."/>
            <person name="Abouelleil A."/>
            <person name="Allen A.W."/>
            <person name="Alvarado L."/>
            <person name="Arachchi H.M."/>
            <person name="Berlin A.M."/>
            <person name="Chapman S.B."/>
            <person name="Gainer-Dewar J."/>
            <person name="Goldberg J."/>
            <person name="Griggs A."/>
            <person name="Gujja S."/>
            <person name="Hansen M."/>
            <person name="Howarth C."/>
            <person name="Imamovic A."/>
            <person name="Ireland A."/>
            <person name="Larimer J."/>
            <person name="McCowan C."/>
            <person name="Murphy C."/>
            <person name="Pearson M."/>
            <person name="Poon T.W."/>
            <person name="Priest M."/>
            <person name="Roberts A."/>
            <person name="Saif S."/>
            <person name="Shea T."/>
            <person name="Sisk P."/>
            <person name="Sykes S."/>
            <person name="Wortman J."/>
            <person name="Nusbaum C."/>
            <person name="Birren B."/>
        </authorList>
    </citation>
    <scope>NUCLEOTIDE SEQUENCE [LARGE SCALE GENOMIC DNA]</scope>
    <source>
        <strain evidence="4">MINIMUS1</strain>
    </source>
</reference>
<dbReference type="STRING" id="112268.A0A182WJA2"/>
<keyword evidence="2" id="KW-0677">Repeat</keyword>
<keyword evidence="1" id="KW-0433">Leucine-rich repeat</keyword>
<evidence type="ECO:0000313" key="4">
    <source>
        <dbReference type="Proteomes" id="UP000075920"/>
    </source>
</evidence>
<dbReference type="Proteomes" id="UP000075920">
    <property type="component" value="Unassembled WGS sequence"/>
</dbReference>
<sequence length="668" mass="75566">MASDSLELLSAPFLMHLAFVPNRHLSTLYIVNSAVQRIPETIINLFNLRFLGIEKASIRVLDLGLLCALRNLKTLQLMLGPENNLTWIEFDQLHLPASSTLTLSDNQIKRLPFLNHNNIHGLERVYLDGNQLSTVDLAQFHKHQQIDSFHFARNQIHAVGCRQRVHLPMLVTMELSTNKLESISLENCSFPNLNFIGLGDNRFQRVPAEIYVSEVSPECVLNIPNNPLQCSSLWQHVKLLTAPNFYPKLLVTTAANSELDITTIPEGLNTLQQELSTIYTTIQVQRLVIGSKTPIASLLIDASTLTNNLHFKKYHEKTLLLPSALTLEELTLQEARKLQTITIHTNRHLKQLEITQCALSIIPASIRNIMALKELRIKFCAVKTLNLGLLATLKHLETVQFVGYNVTNIHPPQTTTVQNFRTIDLSYNTLRQIDMSVFRTSKRMIALNLANNRLSTIDYPPSGVVTLPDLVSLYLANNMMERLSFVQLNASSLEFLALSFNRLTTVPEQIDKFAKLSLLALGHNGLQSFDFTILKRLSNLQRLELQNNRLQTVDLPREILLPNLNLLSLSNNQLKSIALEQLTAPRLAFLDLSNNLLMAIPDVFAKDIRQLQSVNVIGNPLACGTYEQYRKYIRLGIILPKWVTLTTELCSTGKYFVLTRTKRVCCMT</sequence>
<evidence type="ECO:0000256" key="1">
    <source>
        <dbReference type="ARBA" id="ARBA00022614"/>
    </source>
</evidence>
<dbReference type="Pfam" id="PF13855">
    <property type="entry name" value="LRR_8"/>
    <property type="match status" value="1"/>
</dbReference>
<dbReference type="SUPFAM" id="SSF52058">
    <property type="entry name" value="L domain-like"/>
    <property type="match status" value="2"/>
</dbReference>
<protein>
    <recommendedName>
        <fullName evidence="5">Leucine rich immune protein (Coil-less)</fullName>
    </recommendedName>
</protein>
<evidence type="ECO:0008006" key="5">
    <source>
        <dbReference type="Google" id="ProtNLM"/>
    </source>
</evidence>
<dbReference type="VEuPathDB" id="VectorBase:AMIN010456"/>
<dbReference type="EnsemblMetazoa" id="AMIN010456-RA">
    <property type="protein sequence ID" value="AMIN010456-PA"/>
    <property type="gene ID" value="AMIN010456"/>
</dbReference>
<dbReference type="SMART" id="SM00369">
    <property type="entry name" value="LRR_TYP"/>
    <property type="match status" value="10"/>
</dbReference>
<reference evidence="3" key="2">
    <citation type="submission" date="2020-05" db="UniProtKB">
        <authorList>
            <consortium name="EnsemblMetazoa"/>
        </authorList>
    </citation>
    <scope>IDENTIFICATION</scope>
    <source>
        <strain evidence="3">MINIMUS1</strain>
    </source>
</reference>
<dbReference type="InterPro" id="IPR003591">
    <property type="entry name" value="Leu-rich_rpt_typical-subtyp"/>
</dbReference>
<dbReference type="InterPro" id="IPR032675">
    <property type="entry name" value="LRR_dom_sf"/>
</dbReference>